<evidence type="ECO:0000259" key="13">
    <source>
        <dbReference type="Pfam" id="PF03801"/>
    </source>
</evidence>
<dbReference type="InterPro" id="IPR005550">
    <property type="entry name" value="Kinetochore_Ndc80"/>
</dbReference>
<dbReference type="PANTHER" id="PTHR10643">
    <property type="entry name" value="KINETOCHORE PROTEIN NDC80"/>
    <property type="match status" value="1"/>
</dbReference>
<evidence type="ECO:0000256" key="3">
    <source>
        <dbReference type="ARBA" id="ARBA00022618"/>
    </source>
</evidence>
<comment type="caution">
    <text evidence="14">The sequence shown here is derived from an EMBL/GenBank/DDBJ whole genome shotgun (WGS) entry which is preliminary data.</text>
</comment>
<dbReference type="GO" id="GO:0031262">
    <property type="term" value="C:Ndc80 complex"/>
    <property type="evidence" value="ECO:0007669"/>
    <property type="project" value="UniProtKB-UniRule"/>
</dbReference>
<gene>
    <name evidence="14" type="ORF">PHLCEN_2v744</name>
</gene>
<feature type="compositionally biased region" description="Polar residues" evidence="12">
    <location>
        <begin position="28"/>
        <end position="38"/>
    </location>
</feature>
<keyword evidence="2 10" id="KW-0158">Chromosome</keyword>
<name>A0A2R6S551_9APHY</name>
<evidence type="ECO:0000256" key="8">
    <source>
        <dbReference type="ARBA" id="ARBA00023306"/>
    </source>
</evidence>
<dbReference type="Pfam" id="PF03801">
    <property type="entry name" value="Ndc80_HEC"/>
    <property type="match status" value="1"/>
</dbReference>
<dbReference type="Proteomes" id="UP000186601">
    <property type="component" value="Unassembled WGS sequence"/>
</dbReference>
<feature type="domain" description="Kinetochore protein Ndc80 CH" evidence="13">
    <location>
        <begin position="104"/>
        <end position="226"/>
    </location>
</feature>
<evidence type="ECO:0000256" key="5">
    <source>
        <dbReference type="ARBA" id="ARBA00022838"/>
    </source>
</evidence>
<evidence type="ECO:0000256" key="6">
    <source>
        <dbReference type="ARBA" id="ARBA00023054"/>
    </source>
</evidence>
<keyword evidence="5 10" id="KW-0995">Kinetochore</keyword>
<dbReference type="GO" id="GO:0051315">
    <property type="term" value="P:attachment of mitotic spindle microtubules to kinetochore"/>
    <property type="evidence" value="ECO:0007669"/>
    <property type="project" value="UniProtKB-UniRule"/>
</dbReference>
<feature type="coiled-coil region" evidence="11">
    <location>
        <begin position="499"/>
        <end position="572"/>
    </location>
</feature>
<comment type="similarity">
    <text evidence="1 10">Belongs to the NDC80/HEC1 family.</text>
</comment>
<evidence type="ECO:0000256" key="4">
    <source>
        <dbReference type="ARBA" id="ARBA00022776"/>
    </source>
</evidence>
<keyword evidence="7 10" id="KW-0539">Nucleus</keyword>
<feature type="coiled-coil region" evidence="11">
    <location>
        <begin position="358"/>
        <end position="430"/>
    </location>
</feature>
<evidence type="ECO:0000313" key="14">
    <source>
        <dbReference type="EMBL" id="PSS37408.1"/>
    </source>
</evidence>
<feature type="region of interest" description="Disordered" evidence="12">
    <location>
        <begin position="1"/>
        <end position="64"/>
    </location>
</feature>
<evidence type="ECO:0000256" key="2">
    <source>
        <dbReference type="ARBA" id="ARBA00022454"/>
    </source>
</evidence>
<comment type="function">
    <text evidence="10">Acts as a component of the essential kinetochore-associated NDC80 complex, which is required for chromosome segregation and spindle checkpoint activity.</text>
</comment>
<keyword evidence="3 10" id="KW-0132">Cell division</keyword>
<proteinExistence type="inferred from homology"/>
<feature type="region of interest" description="Disordered" evidence="12">
    <location>
        <begin position="77"/>
        <end position="115"/>
    </location>
</feature>
<dbReference type="GO" id="GO:0051301">
    <property type="term" value="P:cell division"/>
    <property type="evidence" value="ECO:0007669"/>
    <property type="project" value="UniProtKB-UniRule"/>
</dbReference>
<dbReference type="EMBL" id="MLYV02000044">
    <property type="protein sequence ID" value="PSS37408.1"/>
    <property type="molecule type" value="Genomic_DNA"/>
</dbReference>
<keyword evidence="6 11" id="KW-0175">Coiled coil</keyword>
<evidence type="ECO:0000256" key="11">
    <source>
        <dbReference type="SAM" id="Coils"/>
    </source>
</evidence>
<keyword evidence="9 10" id="KW-0137">Centromere</keyword>
<keyword evidence="4 10" id="KW-0498">Mitosis</keyword>
<evidence type="ECO:0000256" key="1">
    <source>
        <dbReference type="ARBA" id="ARBA00007050"/>
    </source>
</evidence>
<evidence type="ECO:0000256" key="10">
    <source>
        <dbReference type="RuleBase" id="RU368072"/>
    </source>
</evidence>
<accession>A0A2R6S551</accession>
<dbReference type="PANTHER" id="PTHR10643:SF2">
    <property type="entry name" value="KINETOCHORE PROTEIN NDC80 HOMOLOG"/>
    <property type="match status" value="1"/>
</dbReference>
<organism evidence="14 15">
    <name type="scientific">Hermanssonia centrifuga</name>
    <dbReference type="NCBI Taxonomy" id="98765"/>
    <lineage>
        <taxon>Eukaryota</taxon>
        <taxon>Fungi</taxon>
        <taxon>Dikarya</taxon>
        <taxon>Basidiomycota</taxon>
        <taxon>Agaricomycotina</taxon>
        <taxon>Agaricomycetes</taxon>
        <taxon>Polyporales</taxon>
        <taxon>Meruliaceae</taxon>
        <taxon>Hermanssonia</taxon>
    </lineage>
</organism>
<evidence type="ECO:0000256" key="9">
    <source>
        <dbReference type="ARBA" id="ARBA00023328"/>
    </source>
</evidence>
<sequence>MADFRRQSTADPYGNLRAGSSIPMPSTLKKSTQRNGRMSMSGPALRAPYPVPSLGVGQTPRHSMMRSQNVNPLLMSVSKPGFGRTPVQNSTRRGSMWAGGAQGAAPANAQGTKDTRPLRDRQYQAKMRQDVYNWLKETEYDIHPNVLMNITGRDFRGIFQHLICLLDPEWPFDMDKKLDDQVIPPLQALHYPFAGQIDLKWLAAPGAQYSWPSLLGMLHWLAEMGKARLHYLESKDPTLQDEEDVPAEFRSPHHHQALAFGHYIEAYEIFLQGADVYPEQEQRLEERYAKKDEQVVGDLQQRRENLTMVQEELKKLVEDPPPIQQLQKSNGYLKQDRVKFEDLIRVYEDRKASLINGIAREKADIEQAQNTLERLKAEQVRLADVVKVQNLSPEEVIRMNTEHESLTRDLENLKHKLADSARTIQKLEVSLGRKITEVEEALDAYTNLLSSLGLFPPLPPPLEDVDLKLELNSAAANPNALLGGADVREVVKPGLATVAEMKRIEKAQVEDKKTELENELDQLITACENMEEEVVEVMNKANALNDQADELREIAQREALAGNAEAARLERDLAQARTAAMTNGVGVKSRLQALQIAYVFICPHIALVAHLIGTCSYREQVDKVTRLRDETVRAIIKNSSDIVEFKEEVQRQLRNLRDYAEAN</sequence>
<keyword evidence="15" id="KW-1185">Reference proteome</keyword>
<keyword evidence="8 10" id="KW-0131">Cell cycle</keyword>
<dbReference type="InterPro" id="IPR055260">
    <property type="entry name" value="Ndc80_CH"/>
</dbReference>
<dbReference type="GO" id="GO:0005634">
    <property type="term" value="C:nucleus"/>
    <property type="evidence" value="ECO:0007669"/>
    <property type="project" value="UniProtKB-SubCell"/>
</dbReference>
<dbReference type="STRING" id="98765.A0A2R6S551"/>
<dbReference type="AlphaFoldDB" id="A0A2R6S551"/>
<evidence type="ECO:0000256" key="12">
    <source>
        <dbReference type="SAM" id="MobiDB-lite"/>
    </source>
</evidence>
<reference evidence="14 15" key="1">
    <citation type="submission" date="2018-02" db="EMBL/GenBank/DDBJ databases">
        <title>Genome sequence of the basidiomycete white-rot fungus Phlebia centrifuga.</title>
        <authorList>
            <person name="Granchi Z."/>
            <person name="Peng M."/>
            <person name="de Vries R.P."/>
            <person name="Hilden K."/>
            <person name="Makela M.R."/>
            <person name="Grigoriev I."/>
            <person name="Riley R."/>
        </authorList>
    </citation>
    <scope>NUCLEOTIDE SEQUENCE [LARGE SCALE GENOMIC DNA]</scope>
    <source>
        <strain evidence="14 15">FBCC195</strain>
    </source>
</reference>
<dbReference type="InterPro" id="IPR038273">
    <property type="entry name" value="Ndc80_sf"/>
</dbReference>
<protein>
    <recommendedName>
        <fullName evidence="10">Kinetochore protein NDC80</fullName>
    </recommendedName>
</protein>
<comment type="subunit">
    <text evidence="10">Component of the NDC80 complex.</text>
</comment>
<evidence type="ECO:0000256" key="7">
    <source>
        <dbReference type="ARBA" id="ARBA00023242"/>
    </source>
</evidence>
<dbReference type="Gene3D" id="1.10.418.30">
    <property type="entry name" value="Ncd80 complex, Ncd80 subunit"/>
    <property type="match status" value="1"/>
</dbReference>
<dbReference type="OrthoDB" id="7459479at2759"/>
<evidence type="ECO:0000313" key="15">
    <source>
        <dbReference type="Proteomes" id="UP000186601"/>
    </source>
</evidence>
<comment type="subcellular location">
    <subcellularLocation>
        <location evidence="10">Chromosome</location>
        <location evidence="10">Centromere</location>
        <location evidence="10">Kinetochore</location>
    </subcellularLocation>
    <subcellularLocation>
        <location evidence="10">Nucleus</location>
    </subcellularLocation>
</comment>